<name>A0A6C0KQA9_9ZZZZ</name>
<dbReference type="Gene3D" id="2.60.120.200">
    <property type="match status" value="1"/>
</dbReference>
<evidence type="ECO:0008006" key="2">
    <source>
        <dbReference type="Google" id="ProtNLM"/>
    </source>
</evidence>
<evidence type="ECO:0000313" key="1">
    <source>
        <dbReference type="EMBL" id="QHU19463.1"/>
    </source>
</evidence>
<organism evidence="1">
    <name type="scientific">viral metagenome</name>
    <dbReference type="NCBI Taxonomy" id="1070528"/>
    <lineage>
        <taxon>unclassified sequences</taxon>
        <taxon>metagenomes</taxon>
        <taxon>organismal metagenomes</taxon>
    </lineage>
</organism>
<accession>A0A6C0KQA9</accession>
<dbReference type="SUPFAM" id="SSF49899">
    <property type="entry name" value="Concanavalin A-like lectins/glucanases"/>
    <property type="match status" value="1"/>
</dbReference>
<dbReference type="EMBL" id="MN740951">
    <property type="protein sequence ID" value="QHU19463.1"/>
    <property type="molecule type" value="Genomic_DNA"/>
</dbReference>
<protein>
    <recommendedName>
        <fullName evidence="2">Lectin/glucanase superfamily protein</fullName>
    </recommendedName>
</protein>
<reference evidence="1" key="1">
    <citation type="journal article" date="2020" name="Nature">
        <title>Giant virus diversity and host interactions through global metagenomics.</title>
        <authorList>
            <person name="Schulz F."/>
            <person name="Roux S."/>
            <person name="Paez-Espino D."/>
            <person name="Jungbluth S."/>
            <person name="Walsh D.A."/>
            <person name="Denef V.J."/>
            <person name="McMahon K.D."/>
            <person name="Konstantinidis K.T."/>
            <person name="Eloe-Fadrosh E.A."/>
            <person name="Kyrpides N.C."/>
            <person name="Woyke T."/>
        </authorList>
    </citation>
    <scope>NUCLEOTIDE SEQUENCE</scope>
    <source>
        <strain evidence="1">GVMAG-S-3300013014-104</strain>
    </source>
</reference>
<sequence length="221" mass="24287">MKDVNTLSGLISGKTMQKIDPTSLANNSSSSSTSNFTYSIWFFVDDWNYRYGEPKVIFGRMTSGSSDKEPCPSVVLGPLQNNIIVSLAVYPGLDEQPEDGSNFIVHNCPVANVPIQKWCNLLISCYGRSLDLYIDGKLVRTCVLPGVAKIDASAPIYVTPMGGFSGWTSKFQYWPDSCDPQKAWNIYKSGYGASLLGNLFGKYTVKVSLMEGDTEDSSFSF</sequence>
<proteinExistence type="predicted"/>
<dbReference type="AlphaFoldDB" id="A0A6C0KQA9"/>
<dbReference type="InterPro" id="IPR013320">
    <property type="entry name" value="ConA-like_dom_sf"/>
</dbReference>